<name>A0A919TG46_9ACTN</name>
<gene>
    <name evidence="1" type="ORF">Ato02nite_052720</name>
</gene>
<keyword evidence="2" id="KW-1185">Reference proteome</keyword>
<dbReference type="InterPro" id="IPR019587">
    <property type="entry name" value="Polyketide_cyclase/dehydratase"/>
</dbReference>
<organism evidence="1 2">
    <name type="scientific">Paractinoplanes toevensis</name>
    <dbReference type="NCBI Taxonomy" id="571911"/>
    <lineage>
        <taxon>Bacteria</taxon>
        <taxon>Bacillati</taxon>
        <taxon>Actinomycetota</taxon>
        <taxon>Actinomycetes</taxon>
        <taxon>Micromonosporales</taxon>
        <taxon>Micromonosporaceae</taxon>
        <taxon>Paractinoplanes</taxon>
    </lineage>
</organism>
<comment type="caution">
    <text evidence="1">The sequence shown here is derived from an EMBL/GenBank/DDBJ whole genome shotgun (WGS) entry which is preliminary data.</text>
</comment>
<evidence type="ECO:0008006" key="3">
    <source>
        <dbReference type="Google" id="ProtNLM"/>
    </source>
</evidence>
<proteinExistence type="predicted"/>
<dbReference type="EMBL" id="BOQN01000067">
    <property type="protein sequence ID" value="GIM93479.1"/>
    <property type="molecule type" value="Genomic_DNA"/>
</dbReference>
<dbReference type="InterPro" id="IPR023393">
    <property type="entry name" value="START-like_dom_sf"/>
</dbReference>
<evidence type="ECO:0000313" key="1">
    <source>
        <dbReference type="EMBL" id="GIM93479.1"/>
    </source>
</evidence>
<accession>A0A919TG46</accession>
<dbReference type="CDD" id="cd07812">
    <property type="entry name" value="SRPBCC"/>
    <property type="match status" value="1"/>
</dbReference>
<dbReference type="Proteomes" id="UP000677082">
    <property type="component" value="Unassembled WGS sequence"/>
</dbReference>
<reference evidence="1 2" key="1">
    <citation type="submission" date="2021-03" db="EMBL/GenBank/DDBJ databases">
        <title>Whole genome shotgun sequence of Actinoplanes toevensis NBRC 105298.</title>
        <authorList>
            <person name="Komaki H."/>
            <person name="Tamura T."/>
        </authorList>
    </citation>
    <scope>NUCLEOTIDE SEQUENCE [LARGE SCALE GENOMIC DNA]</scope>
    <source>
        <strain evidence="1 2">NBRC 105298</strain>
    </source>
</reference>
<dbReference type="SUPFAM" id="SSF55961">
    <property type="entry name" value="Bet v1-like"/>
    <property type="match status" value="1"/>
</dbReference>
<dbReference type="Pfam" id="PF10604">
    <property type="entry name" value="Polyketide_cyc2"/>
    <property type="match status" value="1"/>
</dbReference>
<sequence>MSTVAVTRLIEAPVASVWQVFTDLARRRDWLSAVTRVEVLSKGPFGAGTAWRETRPMADGGEITEEFHVLECVIPDRFVVTSPGIGADYTMTYSFVPVVSGRHRGGTMVTVVQDGGATQPGGRLLALIFGGLAAGTAEVAMRRDLDDLAAVA</sequence>
<dbReference type="AlphaFoldDB" id="A0A919TG46"/>
<dbReference type="RefSeq" id="WP_213009301.1">
    <property type="nucleotide sequence ID" value="NZ_BOQN01000067.1"/>
</dbReference>
<evidence type="ECO:0000313" key="2">
    <source>
        <dbReference type="Proteomes" id="UP000677082"/>
    </source>
</evidence>
<dbReference type="Gene3D" id="3.30.530.20">
    <property type="match status" value="1"/>
</dbReference>
<protein>
    <recommendedName>
        <fullName evidence="3">Polyketide cyclase</fullName>
    </recommendedName>
</protein>